<keyword evidence="3 5" id="KW-0067">ATP-binding</keyword>
<sequence length="233" mass="25971">MTSILKADSITKIFDKEKVINGITLDIGENTFNVLLGPSGSGKSTLLNILSGLLKPTTGTVFHKGKEITVMSEEELADWKRLYTGNIFQNYLLLNNLNVRENIEIGINKHVEALDFHQLTEILEIDDLMDKFPAHLSGGQQQRVAIARAVIKRPDILYCDEATGSLDESNSKKVVSLLHSLQKAFGITVIFVTHNLQIAETADRIITIKDGRIHQDRHQANPIQAEEMVWGSI</sequence>
<keyword evidence="5" id="KW-0378">Hydrolase</keyword>
<proteinExistence type="predicted"/>
<dbReference type="GO" id="GO:0005886">
    <property type="term" value="C:plasma membrane"/>
    <property type="evidence" value="ECO:0007669"/>
    <property type="project" value="TreeGrafter"/>
</dbReference>
<dbReference type="EC" id="3.6.3.-" evidence="5"/>
<evidence type="ECO:0000256" key="3">
    <source>
        <dbReference type="ARBA" id="ARBA00022840"/>
    </source>
</evidence>
<dbReference type="InterPro" id="IPR017871">
    <property type="entry name" value="ABC_transporter-like_CS"/>
</dbReference>
<dbReference type="PANTHER" id="PTHR24220:SF692">
    <property type="entry name" value="ABC TRANSPORTER DOMAIN-CONTAINING PROTEIN"/>
    <property type="match status" value="1"/>
</dbReference>
<gene>
    <name evidence="5" type="primary">macB_6</name>
    <name evidence="5" type="ORF">DSM106044_02368</name>
</gene>
<dbReference type="AlphaFoldDB" id="A0A4U8Q799"/>
<dbReference type="PROSITE" id="PS00211">
    <property type="entry name" value="ABC_TRANSPORTER_1"/>
    <property type="match status" value="1"/>
</dbReference>
<dbReference type="GO" id="GO:0016887">
    <property type="term" value="F:ATP hydrolysis activity"/>
    <property type="evidence" value="ECO:0007669"/>
    <property type="project" value="InterPro"/>
</dbReference>
<dbReference type="Gene3D" id="3.40.50.300">
    <property type="entry name" value="P-loop containing nucleotide triphosphate hydrolases"/>
    <property type="match status" value="1"/>
</dbReference>
<protein>
    <submittedName>
        <fullName evidence="5">Macrolide export ATP-binding/permease protein MacB</fullName>
        <ecNumber evidence="5">3.6.3.-</ecNumber>
    </submittedName>
</protein>
<dbReference type="InterPro" id="IPR003593">
    <property type="entry name" value="AAA+_ATPase"/>
</dbReference>
<dbReference type="GO" id="GO:0005524">
    <property type="term" value="F:ATP binding"/>
    <property type="evidence" value="ECO:0007669"/>
    <property type="project" value="UniProtKB-KW"/>
</dbReference>
<dbReference type="Proteomes" id="UP000306509">
    <property type="component" value="Unassembled WGS sequence"/>
</dbReference>
<dbReference type="SMART" id="SM00382">
    <property type="entry name" value="AAA"/>
    <property type="match status" value="1"/>
</dbReference>
<comment type="caution">
    <text evidence="5">The sequence shown here is derived from an EMBL/GenBank/DDBJ whole genome shotgun (WGS) entry which is preliminary data.</text>
</comment>
<evidence type="ECO:0000313" key="5">
    <source>
        <dbReference type="EMBL" id="TLD00792.1"/>
    </source>
</evidence>
<evidence type="ECO:0000256" key="1">
    <source>
        <dbReference type="ARBA" id="ARBA00022448"/>
    </source>
</evidence>
<organism evidence="5 6">
    <name type="scientific">Robinsoniella peoriensis</name>
    <dbReference type="NCBI Taxonomy" id="180332"/>
    <lineage>
        <taxon>Bacteria</taxon>
        <taxon>Bacillati</taxon>
        <taxon>Bacillota</taxon>
        <taxon>Clostridia</taxon>
        <taxon>Lachnospirales</taxon>
        <taxon>Lachnospiraceae</taxon>
        <taxon>Robinsoniella</taxon>
    </lineage>
</organism>
<dbReference type="InterPro" id="IPR003439">
    <property type="entry name" value="ABC_transporter-like_ATP-bd"/>
</dbReference>
<dbReference type="SUPFAM" id="SSF52540">
    <property type="entry name" value="P-loop containing nucleoside triphosphate hydrolases"/>
    <property type="match status" value="1"/>
</dbReference>
<dbReference type="RefSeq" id="WP_138002495.1">
    <property type="nucleotide sequence ID" value="NZ_QGQD01000047.1"/>
</dbReference>
<keyword evidence="6" id="KW-1185">Reference proteome</keyword>
<dbReference type="GO" id="GO:0022857">
    <property type="term" value="F:transmembrane transporter activity"/>
    <property type="evidence" value="ECO:0007669"/>
    <property type="project" value="TreeGrafter"/>
</dbReference>
<dbReference type="InterPro" id="IPR015854">
    <property type="entry name" value="ABC_transpr_LolD-like"/>
</dbReference>
<name>A0A4U8Q799_9FIRM</name>
<dbReference type="EMBL" id="QGQD01000047">
    <property type="protein sequence ID" value="TLD00792.1"/>
    <property type="molecule type" value="Genomic_DNA"/>
</dbReference>
<keyword evidence="1" id="KW-0813">Transport</keyword>
<accession>A0A4U8Q799</accession>
<evidence type="ECO:0000259" key="4">
    <source>
        <dbReference type="PROSITE" id="PS50893"/>
    </source>
</evidence>
<feature type="domain" description="ABC transporter" evidence="4">
    <location>
        <begin position="5"/>
        <end position="233"/>
    </location>
</feature>
<evidence type="ECO:0000256" key="2">
    <source>
        <dbReference type="ARBA" id="ARBA00022741"/>
    </source>
</evidence>
<dbReference type="Pfam" id="PF00005">
    <property type="entry name" value="ABC_tran"/>
    <property type="match status" value="1"/>
</dbReference>
<dbReference type="InterPro" id="IPR017911">
    <property type="entry name" value="MacB-like_ATP-bd"/>
</dbReference>
<dbReference type="InterPro" id="IPR027417">
    <property type="entry name" value="P-loop_NTPase"/>
</dbReference>
<dbReference type="CDD" id="cd03255">
    <property type="entry name" value="ABC_MJ0796_LolCDE_FtsE"/>
    <property type="match status" value="1"/>
</dbReference>
<dbReference type="PANTHER" id="PTHR24220">
    <property type="entry name" value="IMPORT ATP-BINDING PROTEIN"/>
    <property type="match status" value="1"/>
</dbReference>
<evidence type="ECO:0000313" key="6">
    <source>
        <dbReference type="Proteomes" id="UP000306509"/>
    </source>
</evidence>
<dbReference type="PROSITE" id="PS50893">
    <property type="entry name" value="ABC_TRANSPORTER_2"/>
    <property type="match status" value="1"/>
</dbReference>
<reference evidence="5 6" key="1">
    <citation type="journal article" date="2019" name="Anaerobe">
        <title>Detection of Robinsoniella peoriensis in multiple bone samples of a trauma patient.</title>
        <authorList>
            <person name="Schrottner P."/>
            <person name="Hartwich K."/>
            <person name="Bunk B."/>
            <person name="Schober I."/>
            <person name="Helbig S."/>
            <person name="Rudolph W.W."/>
            <person name="Gunzer F."/>
        </authorList>
    </citation>
    <scope>NUCLEOTIDE SEQUENCE [LARGE SCALE GENOMIC DNA]</scope>
    <source>
        <strain evidence="5 6">DSM 106044</strain>
    </source>
</reference>
<keyword evidence="2" id="KW-0547">Nucleotide-binding</keyword>